<sequence length="196" mass="20617">MSHLSVPDAVAGRMATIMGAFRHYGRPLEGDGDLAQKVGPEMFTFDVPGQNVLFVGCNIKGPSFVHDPNYANQATMCHGTSFASVIGVAQCGEITVGDNREDGFPAYGFSARGALVGYSKDSMVAAVKKTASRAKSLGGAMLVVEAELPGPTPQVEGGHDYLHSACRDSGSVRSGEHFLLSPKHVVLRGIAVGWPR</sequence>
<organism evidence="1 2">
    <name type="scientific">Symbiodinium natans</name>
    <dbReference type="NCBI Taxonomy" id="878477"/>
    <lineage>
        <taxon>Eukaryota</taxon>
        <taxon>Sar</taxon>
        <taxon>Alveolata</taxon>
        <taxon>Dinophyceae</taxon>
        <taxon>Suessiales</taxon>
        <taxon>Symbiodiniaceae</taxon>
        <taxon>Symbiodinium</taxon>
    </lineage>
</organism>
<proteinExistence type="predicted"/>
<accession>A0A812ME91</accession>
<dbReference type="AlphaFoldDB" id="A0A812ME91"/>
<evidence type="ECO:0000313" key="1">
    <source>
        <dbReference type="EMBL" id="CAE7256771.1"/>
    </source>
</evidence>
<dbReference type="EMBL" id="CAJNDS010001369">
    <property type="protein sequence ID" value="CAE7256771.1"/>
    <property type="molecule type" value="Genomic_DNA"/>
</dbReference>
<comment type="caution">
    <text evidence="1">The sequence shown here is derived from an EMBL/GenBank/DDBJ whole genome shotgun (WGS) entry which is preliminary data.</text>
</comment>
<name>A0A812ME91_9DINO</name>
<protein>
    <submittedName>
        <fullName evidence="1">Uncharacterized protein</fullName>
    </submittedName>
</protein>
<keyword evidence="2" id="KW-1185">Reference proteome</keyword>
<gene>
    <name evidence="1" type="ORF">SNAT2548_LOCUS13201</name>
</gene>
<dbReference type="Proteomes" id="UP000604046">
    <property type="component" value="Unassembled WGS sequence"/>
</dbReference>
<evidence type="ECO:0000313" key="2">
    <source>
        <dbReference type="Proteomes" id="UP000604046"/>
    </source>
</evidence>
<reference evidence="1" key="1">
    <citation type="submission" date="2021-02" db="EMBL/GenBank/DDBJ databases">
        <authorList>
            <person name="Dougan E. K."/>
            <person name="Rhodes N."/>
            <person name="Thang M."/>
            <person name="Chan C."/>
        </authorList>
    </citation>
    <scope>NUCLEOTIDE SEQUENCE</scope>
</reference>